<dbReference type="EMBL" id="JACHGJ010000002">
    <property type="protein sequence ID" value="MBB6479713.1"/>
    <property type="molecule type" value="Genomic_DNA"/>
</dbReference>
<dbReference type="PANTHER" id="PTHR30272:SF1">
    <property type="entry name" value="3-HYDROXYACYL-[ACYL-CARRIER-PROTEIN] DEHYDRATASE"/>
    <property type="match status" value="1"/>
</dbReference>
<protein>
    <submittedName>
        <fullName evidence="2">3-hydroxyacyl-[acyl-carrier-protein] dehydratase</fullName>
        <ecNumber evidence="2">4.2.1.59</ecNumber>
    </submittedName>
</protein>
<dbReference type="Pfam" id="PF07977">
    <property type="entry name" value="FabA"/>
    <property type="match status" value="1"/>
</dbReference>
<dbReference type="Gene3D" id="3.10.129.10">
    <property type="entry name" value="Hotdog Thioesterase"/>
    <property type="match status" value="1"/>
</dbReference>
<proteinExistence type="predicted"/>
<comment type="caution">
    <text evidence="2">The sequence shown here is derived from an EMBL/GenBank/DDBJ whole genome shotgun (WGS) entry which is preliminary data.</text>
</comment>
<keyword evidence="3" id="KW-1185">Reference proteome</keyword>
<dbReference type="Proteomes" id="UP000587760">
    <property type="component" value="Unassembled WGS sequence"/>
</dbReference>
<dbReference type="SUPFAM" id="SSF54637">
    <property type="entry name" value="Thioesterase/thiol ester dehydrase-isomerase"/>
    <property type="match status" value="1"/>
</dbReference>
<dbReference type="AlphaFoldDB" id="A0A841R7A0"/>
<dbReference type="RefSeq" id="WP_184745180.1">
    <property type="nucleotide sequence ID" value="NZ_JACHGJ010000002.1"/>
</dbReference>
<name>A0A841R7A0_9SPIO</name>
<accession>A0A841R7A0</accession>
<keyword evidence="1 2" id="KW-0456">Lyase</keyword>
<dbReference type="InterPro" id="IPR029069">
    <property type="entry name" value="HotDog_dom_sf"/>
</dbReference>
<dbReference type="GO" id="GO:0019171">
    <property type="term" value="F:(3R)-hydroxyacyl-[acyl-carrier-protein] dehydratase activity"/>
    <property type="evidence" value="ECO:0007669"/>
    <property type="project" value="UniProtKB-EC"/>
</dbReference>
<reference evidence="2 3" key="1">
    <citation type="submission" date="2020-08" db="EMBL/GenBank/DDBJ databases">
        <title>Genomic Encyclopedia of Type Strains, Phase IV (KMG-IV): sequencing the most valuable type-strain genomes for metagenomic binning, comparative biology and taxonomic classification.</title>
        <authorList>
            <person name="Goeker M."/>
        </authorList>
    </citation>
    <scope>NUCLEOTIDE SEQUENCE [LARGE SCALE GENOMIC DNA]</scope>
    <source>
        <strain evidence="2 3">DSM 2461</strain>
    </source>
</reference>
<evidence type="ECO:0000313" key="2">
    <source>
        <dbReference type="EMBL" id="MBB6479713.1"/>
    </source>
</evidence>
<dbReference type="EC" id="4.2.1.59" evidence="2"/>
<dbReference type="PANTHER" id="PTHR30272">
    <property type="entry name" value="3-HYDROXYACYL-[ACYL-CARRIER-PROTEIN] DEHYDRATASE"/>
    <property type="match status" value="1"/>
</dbReference>
<organism evidence="2 3">
    <name type="scientific">Spirochaeta isovalerica</name>
    <dbReference type="NCBI Taxonomy" id="150"/>
    <lineage>
        <taxon>Bacteria</taxon>
        <taxon>Pseudomonadati</taxon>
        <taxon>Spirochaetota</taxon>
        <taxon>Spirochaetia</taxon>
        <taxon>Spirochaetales</taxon>
        <taxon>Spirochaetaceae</taxon>
        <taxon>Spirochaeta</taxon>
    </lineage>
</organism>
<evidence type="ECO:0000313" key="3">
    <source>
        <dbReference type="Proteomes" id="UP000587760"/>
    </source>
</evidence>
<evidence type="ECO:0000256" key="1">
    <source>
        <dbReference type="ARBA" id="ARBA00023239"/>
    </source>
</evidence>
<dbReference type="InterPro" id="IPR013114">
    <property type="entry name" value="FabA_FabZ"/>
</dbReference>
<sequence length="175" mass="19753">MDYDQLLRKKRKKLIAEPENLPVRFSYEKTDIEKIVPHRDPFLLVDRLIGLDPEEKIIAGEAYIDPELPLFKGHFPDFPVYPGCMQIEMTGQLGLCMNYFLSNNVTRISGNPEITPIRATRVVGAYYLQPVIPGKTVRIVAQLLEHDGYFGKVIGQVINEDGAVACVSISEVCFL</sequence>
<gene>
    <name evidence="2" type="ORF">HNR50_001371</name>
</gene>